<gene>
    <name evidence="1" type="primary">Necator_chrII.g7854</name>
    <name evidence="1" type="ORF">RB195_020060</name>
</gene>
<organism evidence="1 2">
    <name type="scientific">Necator americanus</name>
    <name type="common">Human hookworm</name>
    <dbReference type="NCBI Taxonomy" id="51031"/>
    <lineage>
        <taxon>Eukaryota</taxon>
        <taxon>Metazoa</taxon>
        <taxon>Ecdysozoa</taxon>
        <taxon>Nematoda</taxon>
        <taxon>Chromadorea</taxon>
        <taxon>Rhabditida</taxon>
        <taxon>Rhabditina</taxon>
        <taxon>Rhabditomorpha</taxon>
        <taxon>Strongyloidea</taxon>
        <taxon>Ancylostomatidae</taxon>
        <taxon>Bunostominae</taxon>
        <taxon>Necator</taxon>
    </lineage>
</organism>
<dbReference type="Proteomes" id="UP001303046">
    <property type="component" value="Unassembled WGS sequence"/>
</dbReference>
<evidence type="ECO:0000313" key="1">
    <source>
        <dbReference type="EMBL" id="KAK6737727.1"/>
    </source>
</evidence>
<evidence type="ECO:0000313" key="2">
    <source>
        <dbReference type="Proteomes" id="UP001303046"/>
    </source>
</evidence>
<reference evidence="1 2" key="1">
    <citation type="submission" date="2023-08" db="EMBL/GenBank/DDBJ databases">
        <title>A Necator americanus chromosomal reference genome.</title>
        <authorList>
            <person name="Ilik V."/>
            <person name="Petrzelkova K.J."/>
            <person name="Pardy F."/>
            <person name="Fuh T."/>
            <person name="Niatou-Singa F.S."/>
            <person name="Gouil Q."/>
            <person name="Baker L."/>
            <person name="Ritchie M.E."/>
            <person name="Jex A.R."/>
            <person name="Gazzola D."/>
            <person name="Li H."/>
            <person name="Toshio Fujiwara R."/>
            <person name="Zhan B."/>
            <person name="Aroian R.V."/>
            <person name="Pafco B."/>
            <person name="Schwarz E.M."/>
        </authorList>
    </citation>
    <scope>NUCLEOTIDE SEQUENCE [LARGE SCALE GENOMIC DNA]</scope>
    <source>
        <strain evidence="1 2">Aroian</strain>
        <tissue evidence="1">Whole animal</tissue>
    </source>
</reference>
<proteinExistence type="predicted"/>
<name>A0ABR1CIZ0_NECAM</name>
<sequence>MGLKDEADRLRSCRSGVSRSHFHLCVEGCLGIGKQRRPREKPGTQLHRASCRFDPTIFATSYSSRMLLLK</sequence>
<protein>
    <submittedName>
        <fullName evidence="1">Uncharacterized protein</fullName>
    </submittedName>
</protein>
<dbReference type="EMBL" id="JAVFWL010000002">
    <property type="protein sequence ID" value="KAK6737727.1"/>
    <property type="molecule type" value="Genomic_DNA"/>
</dbReference>
<accession>A0ABR1CIZ0</accession>
<keyword evidence="2" id="KW-1185">Reference proteome</keyword>
<comment type="caution">
    <text evidence="1">The sequence shown here is derived from an EMBL/GenBank/DDBJ whole genome shotgun (WGS) entry which is preliminary data.</text>
</comment>